<organism evidence="2 3">
    <name type="scientific">Helobdella robusta</name>
    <name type="common">Californian leech</name>
    <dbReference type="NCBI Taxonomy" id="6412"/>
    <lineage>
        <taxon>Eukaryota</taxon>
        <taxon>Metazoa</taxon>
        <taxon>Spiralia</taxon>
        <taxon>Lophotrochozoa</taxon>
        <taxon>Annelida</taxon>
        <taxon>Clitellata</taxon>
        <taxon>Hirudinea</taxon>
        <taxon>Rhynchobdellida</taxon>
        <taxon>Glossiphoniidae</taxon>
        <taxon>Helobdella</taxon>
    </lineage>
</organism>
<dbReference type="AlphaFoldDB" id="T1EXH2"/>
<keyword evidence="3" id="KW-1185">Reference proteome</keyword>
<reference evidence="2" key="3">
    <citation type="submission" date="2015-06" db="UniProtKB">
        <authorList>
            <consortium name="EnsemblMetazoa"/>
        </authorList>
    </citation>
    <scope>IDENTIFICATION</scope>
</reference>
<evidence type="ECO:0000313" key="3">
    <source>
        <dbReference type="Proteomes" id="UP000015101"/>
    </source>
</evidence>
<dbReference type="HOGENOM" id="CLU_2212795_0_0_1"/>
<reference evidence="1 3" key="2">
    <citation type="journal article" date="2013" name="Nature">
        <title>Insights into bilaterian evolution from three spiralian genomes.</title>
        <authorList>
            <person name="Simakov O."/>
            <person name="Marletaz F."/>
            <person name="Cho S.J."/>
            <person name="Edsinger-Gonzales E."/>
            <person name="Havlak P."/>
            <person name="Hellsten U."/>
            <person name="Kuo D.H."/>
            <person name="Larsson T."/>
            <person name="Lv J."/>
            <person name="Arendt D."/>
            <person name="Savage R."/>
            <person name="Osoegawa K."/>
            <person name="de Jong P."/>
            <person name="Grimwood J."/>
            <person name="Chapman J.A."/>
            <person name="Shapiro H."/>
            <person name="Aerts A."/>
            <person name="Otillar R.P."/>
            <person name="Terry A.Y."/>
            <person name="Boore J.L."/>
            <person name="Grigoriev I.V."/>
            <person name="Lindberg D.R."/>
            <person name="Seaver E.C."/>
            <person name="Weisblat D.A."/>
            <person name="Putnam N.H."/>
            <person name="Rokhsar D.S."/>
        </authorList>
    </citation>
    <scope>NUCLEOTIDE SEQUENCE</scope>
</reference>
<protein>
    <submittedName>
        <fullName evidence="1 2">Uncharacterized protein</fullName>
    </submittedName>
</protein>
<dbReference type="EnsemblMetazoa" id="HelroT165936">
    <property type="protein sequence ID" value="HelroP165936"/>
    <property type="gene ID" value="HelroG165936"/>
</dbReference>
<dbReference type="Proteomes" id="UP000015101">
    <property type="component" value="Unassembled WGS sequence"/>
</dbReference>
<dbReference type="EMBL" id="AMQM01002214">
    <property type="status" value="NOT_ANNOTATED_CDS"/>
    <property type="molecule type" value="Genomic_DNA"/>
</dbReference>
<sequence>MVLESSHVDATFFSRMTSTGNKIFVVGGKITTNGLDESFDENLDEYAIISALRSALKPQANNRNAVSNRCYRIKNSQNTDKKFSKLVDFVFVFCRGCGHKPTKQLSV</sequence>
<evidence type="ECO:0000313" key="2">
    <source>
        <dbReference type="EnsemblMetazoa" id="HelroP165936"/>
    </source>
</evidence>
<gene>
    <name evidence="2" type="primary">20201272</name>
    <name evidence="1" type="ORF">HELRODRAFT_165936</name>
</gene>
<dbReference type="RefSeq" id="XP_009031246.1">
    <property type="nucleotide sequence ID" value="XM_009032998.1"/>
</dbReference>
<name>T1EXH2_HELRO</name>
<proteinExistence type="predicted"/>
<dbReference type="KEGG" id="hro:HELRODRAFT_165936"/>
<dbReference type="CTD" id="20201272"/>
<reference evidence="3" key="1">
    <citation type="submission" date="2012-12" db="EMBL/GenBank/DDBJ databases">
        <authorList>
            <person name="Hellsten U."/>
            <person name="Grimwood J."/>
            <person name="Chapman J.A."/>
            <person name="Shapiro H."/>
            <person name="Aerts A."/>
            <person name="Otillar R.P."/>
            <person name="Terry A.Y."/>
            <person name="Boore J.L."/>
            <person name="Simakov O."/>
            <person name="Marletaz F."/>
            <person name="Cho S.-J."/>
            <person name="Edsinger-Gonzales E."/>
            <person name="Havlak P."/>
            <person name="Kuo D.-H."/>
            <person name="Larsson T."/>
            <person name="Lv J."/>
            <person name="Arendt D."/>
            <person name="Savage R."/>
            <person name="Osoegawa K."/>
            <person name="de Jong P."/>
            <person name="Lindberg D.R."/>
            <person name="Seaver E.C."/>
            <person name="Weisblat D.A."/>
            <person name="Putnam N.H."/>
            <person name="Grigoriev I.V."/>
            <person name="Rokhsar D.S."/>
        </authorList>
    </citation>
    <scope>NUCLEOTIDE SEQUENCE</scope>
</reference>
<dbReference type="InParanoid" id="T1EXH2"/>
<dbReference type="GeneID" id="20201272"/>
<accession>T1EXH2</accession>
<dbReference type="EMBL" id="KB097753">
    <property type="protein sequence ID" value="ESN90290.1"/>
    <property type="molecule type" value="Genomic_DNA"/>
</dbReference>
<evidence type="ECO:0000313" key="1">
    <source>
        <dbReference type="EMBL" id="ESN90290.1"/>
    </source>
</evidence>